<proteinExistence type="predicted"/>
<dbReference type="EMBL" id="JAWLKF010000003">
    <property type="protein sequence ID" value="MDV6302539.1"/>
    <property type="molecule type" value="Genomic_DNA"/>
</dbReference>
<comment type="caution">
    <text evidence="5">The sequence shown here is derived from an EMBL/GenBank/DDBJ whole genome shotgun (WGS) entry which is preliminary data.</text>
</comment>
<dbReference type="PROSITE" id="PS50043">
    <property type="entry name" value="HTH_LUXR_2"/>
    <property type="match status" value="1"/>
</dbReference>
<sequence length="202" mass="21134">MSIRLLLADDQALVRGALAALLGLEHDLDVVAEVGRGDEVVAAVLEHRPDVVLLDVEMPGKNGIDVAAELALVAPESRVLIVTTFGRPGYLRRAIDAGASGFVVKDTPAKQLADAVRRVHMGLRVVDPTLATETLTDGISPLTAREQEVLRAAAQGGTAGSIAATVHLSEGTVRNHLSSAIGKTGTSTRAEAVRVAEDRGWL</sequence>
<dbReference type="RefSeq" id="WP_317532753.1">
    <property type="nucleotide sequence ID" value="NZ_JAWLKF010000003.1"/>
</dbReference>
<keyword evidence="1" id="KW-0238">DNA-binding</keyword>
<dbReference type="SMART" id="SM00448">
    <property type="entry name" value="REC"/>
    <property type="match status" value="1"/>
</dbReference>
<evidence type="ECO:0000313" key="6">
    <source>
        <dbReference type="Proteomes" id="UP001186104"/>
    </source>
</evidence>
<dbReference type="Gene3D" id="3.40.50.2300">
    <property type="match status" value="1"/>
</dbReference>
<dbReference type="PROSITE" id="PS00622">
    <property type="entry name" value="HTH_LUXR_1"/>
    <property type="match status" value="1"/>
</dbReference>
<organism evidence="5 6">
    <name type="scientific">Rhodococcus cerastii</name>
    <dbReference type="NCBI Taxonomy" id="908616"/>
    <lineage>
        <taxon>Bacteria</taxon>
        <taxon>Bacillati</taxon>
        <taxon>Actinomycetota</taxon>
        <taxon>Actinomycetes</taxon>
        <taxon>Mycobacteriales</taxon>
        <taxon>Nocardiaceae</taxon>
        <taxon>Rhodococcus</taxon>
    </lineage>
</organism>
<dbReference type="InterPro" id="IPR001789">
    <property type="entry name" value="Sig_transdc_resp-reg_receiver"/>
</dbReference>
<accession>A0ABU4CZN6</accession>
<dbReference type="CDD" id="cd19930">
    <property type="entry name" value="REC_DesR-like"/>
    <property type="match status" value="1"/>
</dbReference>
<reference evidence="5 6" key="1">
    <citation type="submission" date="2023-10" db="EMBL/GenBank/DDBJ databases">
        <title>Development of a sustainable strategy for remediation of hydrocarbon-contaminated territories based on the waste exchange concept.</title>
        <authorList>
            <person name="Krivoruchko A."/>
        </authorList>
    </citation>
    <scope>NUCLEOTIDE SEQUENCE [LARGE SCALE GENOMIC DNA]</scope>
    <source>
        <strain evidence="5 6">IEGM 1327</strain>
    </source>
</reference>
<dbReference type="Proteomes" id="UP001186104">
    <property type="component" value="Unassembled WGS sequence"/>
</dbReference>
<gene>
    <name evidence="5" type="ORF">R3P93_08205</name>
</gene>
<feature type="domain" description="Response regulatory" evidence="4">
    <location>
        <begin position="4"/>
        <end position="120"/>
    </location>
</feature>
<dbReference type="InterPro" id="IPR000792">
    <property type="entry name" value="Tscrpt_reg_LuxR_C"/>
</dbReference>
<evidence type="ECO:0000256" key="1">
    <source>
        <dbReference type="ARBA" id="ARBA00023125"/>
    </source>
</evidence>
<evidence type="ECO:0000256" key="2">
    <source>
        <dbReference type="PROSITE-ProRule" id="PRU00169"/>
    </source>
</evidence>
<evidence type="ECO:0000259" key="4">
    <source>
        <dbReference type="PROSITE" id="PS50110"/>
    </source>
</evidence>
<feature type="domain" description="HTH luxR-type" evidence="3">
    <location>
        <begin position="135"/>
        <end position="200"/>
    </location>
</feature>
<dbReference type="PANTHER" id="PTHR43214:SF42">
    <property type="entry name" value="TRANSCRIPTIONAL REGULATORY PROTEIN DESR"/>
    <property type="match status" value="1"/>
</dbReference>
<dbReference type="SUPFAM" id="SSF46894">
    <property type="entry name" value="C-terminal effector domain of the bipartite response regulators"/>
    <property type="match status" value="1"/>
</dbReference>
<dbReference type="SUPFAM" id="SSF52172">
    <property type="entry name" value="CheY-like"/>
    <property type="match status" value="1"/>
</dbReference>
<dbReference type="InterPro" id="IPR039420">
    <property type="entry name" value="WalR-like"/>
</dbReference>
<evidence type="ECO:0000313" key="5">
    <source>
        <dbReference type="EMBL" id="MDV6302539.1"/>
    </source>
</evidence>
<dbReference type="InterPro" id="IPR011006">
    <property type="entry name" value="CheY-like_superfamily"/>
</dbReference>
<keyword evidence="6" id="KW-1185">Reference proteome</keyword>
<feature type="modified residue" description="4-aspartylphosphate" evidence="2">
    <location>
        <position position="55"/>
    </location>
</feature>
<evidence type="ECO:0000259" key="3">
    <source>
        <dbReference type="PROSITE" id="PS50043"/>
    </source>
</evidence>
<dbReference type="PROSITE" id="PS50110">
    <property type="entry name" value="RESPONSE_REGULATORY"/>
    <property type="match status" value="1"/>
</dbReference>
<keyword evidence="2" id="KW-0597">Phosphoprotein</keyword>
<dbReference type="Pfam" id="PF00072">
    <property type="entry name" value="Response_reg"/>
    <property type="match status" value="1"/>
</dbReference>
<protein>
    <submittedName>
        <fullName evidence="5">Response regulator transcription factor</fullName>
    </submittedName>
</protein>
<dbReference type="Pfam" id="PF00196">
    <property type="entry name" value="GerE"/>
    <property type="match status" value="1"/>
</dbReference>
<dbReference type="CDD" id="cd06170">
    <property type="entry name" value="LuxR_C_like"/>
    <property type="match status" value="1"/>
</dbReference>
<dbReference type="PANTHER" id="PTHR43214">
    <property type="entry name" value="TWO-COMPONENT RESPONSE REGULATOR"/>
    <property type="match status" value="1"/>
</dbReference>
<name>A0ABU4CZN6_9NOCA</name>
<dbReference type="InterPro" id="IPR016032">
    <property type="entry name" value="Sig_transdc_resp-reg_C-effctor"/>
</dbReference>
<dbReference type="PRINTS" id="PR00038">
    <property type="entry name" value="HTHLUXR"/>
</dbReference>
<dbReference type="SMART" id="SM00421">
    <property type="entry name" value="HTH_LUXR"/>
    <property type="match status" value="1"/>
</dbReference>